<dbReference type="InterPro" id="IPR051609">
    <property type="entry name" value="NmrA/Isoflavone_reductase-like"/>
</dbReference>
<dbReference type="InterPro" id="IPR036291">
    <property type="entry name" value="NAD(P)-bd_dom_sf"/>
</dbReference>
<comment type="caution">
    <text evidence="4">The sequence shown here is derived from an EMBL/GenBank/DDBJ whole genome shotgun (WGS) entry which is preliminary data.</text>
</comment>
<dbReference type="PANTHER" id="PTHR47706">
    <property type="entry name" value="NMRA-LIKE FAMILY PROTEIN"/>
    <property type="match status" value="1"/>
</dbReference>
<sequence>MPVEVAIVLAPTLAWAQDHWRELALATNLSLFSIAFERFVAQNASLTVNGEGVARHWYKQLLYNTFGIGTNNTCKDPESVNFINVLEIPQNDPNFVKVPQIIPYNFMVLTKALIAVGGRNGIGVQRDLCQGHFGSKMPSWGNEGPQPSSKVELIGFLVRQHHRRFGGIAKLLCVVPPPTLCAVTTYKSFAVIGGGRVGLPIATGLAAQNVSVILLSRSSTPTPLSGVPRVHADTSDVAAVTAVLKEHHVDVVISTINAGTPENPEAKYAAQKPVVDATKAAGVKLYLPSEFGCPQRRDSLGARINSQGFLEYAKSIGLPSVRIYTGIFTEIIPFLTGYGADGKIRVIGKGDTPVSFTSLSDIAGFVVHALTTLPPAALENRIFRLEGDRATSNELAVKFNTSVDHIDSVSGEGNELVAELRQYFEAGWGSSGWDEANKREVGEGAASGNASRPGHHWKARPSYSTVLAHDDAVRGLTQLPVNCVKSTHRLMYLVMSSCDFGRIYGGSGRVAYTRRTSWVANRKRAAESVCTYRS</sequence>
<evidence type="ECO:0000256" key="2">
    <source>
        <dbReference type="ARBA" id="ARBA00023002"/>
    </source>
</evidence>
<dbReference type="Pfam" id="PF05368">
    <property type="entry name" value="NmrA"/>
    <property type="match status" value="1"/>
</dbReference>
<name>A0AAD7N1Q6_9AGAR</name>
<dbReference type="Gene3D" id="3.40.50.720">
    <property type="entry name" value="NAD(P)-binding Rossmann-like Domain"/>
    <property type="match status" value="1"/>
</dbReference>
<dbReference type="AlphaFoldDB" id="A0AAD7N1Q6"/>
<keyword evidence="1" id="KW-0521">NADP</keyword>
<evidence type="ECO:0000256" key="1">
    <source>
        <dbReference type="ARBA" id="ARBA00022857"/>
    </source>
</evidence>
<gene>
    <name evidence="4" type="ORF">B0H16DRAFT_1693769</name>
</gene>
<dbReference type="InterPro" id="IPR008030">
    <property type="entry name" value="NmrA-like"/>
</dbReference>
<protein>
    <recommendedName>
        <fullName evidence="3">NmrA-like domain-containing protein</fullName>
    </recommendedName>
</protein>
<dbReference type="Proteomes" id="UP001215598">
    <property type="component" value="Unassembled WGS sequence"/>
</dbReference>
<evidence type="ECO:0000313" key="5">
    <source>
        <dbReference type="Proteomes" id="UP001215598"/>
    </source>
</evidence>
<feature type="domain" description="NmrA-like" evidence="3">
    <location>
        <begin position="190"/>
        <end position="401"/>
    </location>
</feature>
<dbReference type="GO" id="GO:0016491">
    <property type="term" value="F:oxidoreductase activity"/>
    <property type="evidence" value="ECO:0007669"/>
    <property type="project" value="UniProtKB-KW"/>
</dbReference>
<accession>A0AAD7N1Q6</accession>
<organism evidence="4 5">
    <name type="scientific">Mycena metata</name>
    <dbReference type="NCBI Taxonomy" id="1033252"/>
    <lineage>
        <taxon>Eukaryota</taxon>
        <taxon>Fungi</taxon>
        <taxon>Dikarya</taxon>
        <taxon>Basidiomycota</taxon>
        <taxon>Agaricomycotina</taxon>
        <taxon>Agaricomycetes</taxon>
        <taxon>Agaricomycetidae</taxon>
        <taxon>Agaricales</taxon>
        <taxon>Marasmiineae</taxon>
        <taxon>Mycenaceae</taxon>
        <taxon>Mycena</taxon>
    </lineage>
</organism>
<proteinExistence type="predicted"/>
<evidence type="ECO:0000259" key="3">
    <source>
        <dbReference type="Pfam" id="PF05368"/>
    </source>
</evidence>
<reference evidence="4" key="1">
    <citation type="submission" date="2023-03" db="EMBL/GenBank/DDBJ databases">
        <title>Massive genome expansion in bonnet fungi (Mycena s.s.) driven by repeated elements and novel gene families across ecological guilds.</title>
        <authorList>
            <consortium name="Lawrence Berkeley National Laboratory"/>
            <person name="Harder C.B."/>
            <person name="Miyauchi S."/>
            <person name="Viragh M."/>
            <person name="Kuo A."/>
            <person name="Thoen E."/>
            <person name="Andreopoulos B."/>
            <person name="Lu D."/>
            <person name="Skrede I."/>
            <person name="Drula E."/>
            <person name="Henrissat B."/>
            <person name="Morin E."/>
            <person name="Kohler A."/>
            <person name="Barry K."/>
            <person name="LaButti K."/>
            <person name="Morin E."/>
            <person name="Salamov A."/>
            <person name="Lipzen A."/>
            <person name="Mereny Z."/>
            <person name="Hegedus B."/>
            <person name="Baldrian P."/>
            <person name="Stursova M."/>
            <person name="Weitz H."/>
            <person name="Taylor A."/>
            <person name="Grigoriev I.V."/>
            <person name="Nagy L.G."/>
            <person name="Martin F."/>
            <person name="Kauserud H."/>
        </authorList>
    </citation>
    <scope>NUCLEOTIDE SEQUENCE</scope>
    <source>
        <strain evidence="4">CBHHK182m</strain>
    </source>
</reference>
<dbReference type="PANTHER" id="PTHR47706:SF9">
    <property type="entry name" value="NMRA-LIKE DOMAIN-CONTAINING PROTEIN-RELATED"/>
    <property type="match status" value="1"/>
</dbReference>
<keyword evidence="2" id="KW-0560">Oxidoreductase</keyword>
<dbReference type="SUPFAM" id="SSF51735">
    <property type="entry name" value="NAD(P)-binding Rossmann-fold domains"/>
    <property type="match status" value="1"/>
</dbReference>
<evidence type="ECO:0000313" key="4">
    <source>
        <dbReference type="EMBL" id="KAJ7742597.1"/>
    </source>
</evidence>
<dbReference type="EMBL" id="JARKIB010000094">
    <property type="protein sequence ID" value="KAJ7742597.1"/>
    <property type="molecule type" value="Genomic_DNA"/>
</dbReference>
<keyword evidence="5" id="KW-1185">Reference proteome</keyword>